<dbReference type="Gene3D" id="1.10.287.560">
    <property type="entry name" value="Histidine kinase CheA-like, homodimeric domain"/>
    <property type="match status" value="1"/>
</dbReference>
<dbReference type="Pfam" id="PF02895">
    <property type="entry name" value="H-kinase_dim"/>
    <property type="match status" value="1"/>
</dbReference>
<dbReference type="InterPro" id="IPR037006">
    <property type="entry name" value="CheA-like_homodim_sf"/>
</dbReference>
<keyword evidence="6" id="KW-0902">Two-component regulatory system</keyword>
<dbReference type="PROSITE" id="PS50109">
    <property type="entry name" value="HIS_KIN"/>
    <property type="match status" value="1"/>
</dbReference>
<dbReference type="InterPro" id="IPR003594">
    <property type="entry name" value="HATPase_dom"/>
</dbReference>
<dbReference type="InterPro" id="IPR004358">
    <property type="entry name" value="Sig_transdc_His_kin-like_C"/>
</dbReference>
<dbReference type="SUPFAM" id="SSF47226">
    <property type="entry name" value="Histidine-containing phosphotransfer domain, HPT domain"/>
    <property type="match status" value="1"/>
</dbReference>
<dbReference type="Pfam" id="PF02518">
    <property type="entry name" value="HATPase_c"/>
    <property type="match status" value="1"/>
</dbReference>
<dbReference type="SMART" id="SM00387">
    <property type="entry name" value="HATPase_c"/>
    <property type="match status" value="1"/>
</dbReference>
<evidence type="ECO:0000256" key="8">
    <source>
        <dbReference type="SAM" id="MobiDB-lite"/>
    </source>
</evidence>
<dbReference type="InterPro" id="IPR036097">
    <property type="entry name" value="HisK_dim/P_sf"/>
</dbReference>
<name>A0ABS4AED9_9PROT</name>
<dbReference type="InterPro" id="IPR005467">
    <property type="entry name" value="His_kinase_dom"/>
</dbReference>
<feature type="domain" description="HPt" evidence="11">
    <location>
        <begin position="1"/>
        <end position="101"/>
    </location>
</feature>
<dbReference type="InterPro" id="IPR036641">
    <property type="entry name" value="HPT_dom_sf"/>
</dbReference>
<evidence type="ECO:0000313" key="13">
    <source>
        <dbReference type="Proteomes" id="UP000681594"/>
    </source>
</evidence>
<dbReference type="Gene3D" id="1.20.120.160">
    <property type="entry name" value="HPT domain"/>
    <property type="match status" value="1"/>
</dbReference>
<feature type="domain" description="Histidine kinase" evidence="9">
    <location>
        <begin position="329"/>
        <end position="522"/>
    </location>
</feature>
<dbReference type="InterPro" id="IPR051315">
    <property type="entry name" value="Bact_Chemotaxis_CheA"/>
</dbReference>
<dbReference type="InterPro" id="IPR008207">
    <property type="entry name" value="Sig_transdc_His_kin_Hpt_dom"/>
</dbReference>
<dbReference type="SUPFAM" id="SSF47384">
    <property type="entry name" value="Homodimeric domain of signal transducing histidine kinase"/>
    <property type="match status" value="1"/>
</dbReference>
<feature type="region of interest" description="Disordered" evidence="8">
    <location>
        <begin position="246"/>
        <end position="268"/>
    </location>
</feature>
<evidence type="ECO:0000259" key="10">
    <source>
        <dbReference type="PROSITE" id="PS50851"/>
    </source>
</evidence>
<dbReference type="EMBL" id="JAGIZB010000009">
    <property type="protein sequence ID" value="MBP0445364.1"/>
    <property type="molecule type" value="Genomic_DNA"/>
</dbReference>
<keyword evidence="3 7" id="KW-0597">Phosphoprotein</keyword>
<feature type="domain" description="CheW-like" evidence="10">
    <location>
        <begin position="524"/>
        <end position="653"/>
    </location>
</feature>
<dbReference type="Pfam" id="PF01627">
    <property type="entry name" value="Hpt"/>
    <property type="match status" value="1"/>
</dbReference>
<evidence type="ECO:0000256" key="5">
    <source>
        <dbReference type="ARBA" id="ARBA00022777"/>
    </source>
</evidence>
<reference evidence="12 13" key="1">
    <citation type="submission" date="2021-03" db="EMBL/GenBank/DDBJ databases">
        <authorList>
            <person name="So Y."/>
        </authorList>
    </citation>
    <scope>NUCLEOTIDE SEQUENCE [LARGE SCALE GENOMIC DNA]</scope>
    <source>
        <strain evidence="12 13">SSH11</strain>
    </source>
</reference>
<accession>A0ABS4AED9</accession>
<dbReference type="PANTHER" id="PTHR43395">
    <property type="entry name" value="SENSOR HISTIDINE KINASE CHEA"/>
    <property type="match status" value="1"/>
</dbReference>
<dbReference type="InterPro" id="IPR036061">
    <property type="entry name" value="CheW-like_dom_sf"/>
</dbReference>
<evidence type="ECO:0000256" key="2">
    <source>
        <dbReference type="ARBA" id="ARBA00012438"/>
    </source>
</evidence>
<keyword evidence="13" id="KW-1185">Reference proteome</keyword>
<evidence type="ECO:0000256" key="7">
    <source>
        <dbReference type="PROSITE-ProRule" id="PRU00110"/>
    </source>
</evidence>
<dbReference type="SMART" id="SM00260">
    <property type="entry name" value="CheW"/>
    <property type="match status" value="1"/>
</dbReference>
<dbReference type="SUPFAM" id="SSF55874">
    <property type="entry name" value="ATPase domain of HSP90 chaperone/DNA topoisomerase II/histidine kinase"/>
    <property type="match status" value="1"/>
</dbReference>
<evidence type="ECO:0000259" key="11">
    <source>
        <dbReference type="PROSITE" id="PS50894"/>
    </source>
</evidence>
<proteinExistence type="predicted"/>
<sequence>MSELLEQFLIEGRELVQQATEDLLALERDPADAARLDGAFRAVHTLKGSVALFDLGPMERALHAAEDLLDALRAGRLRAGRGVIDPLLDCIGASEAWIEALDAEGRLPGDAAERGRRLEEALRASLGGDAASTAAPSPARDPEWLRGLAVAEAAALAQAGAAGQRVTALRYVPAPDCFFLGDDPMALLRAVPGLIALRLGAREPWPGGSALDPFACNLVIELLSTAAEEEVRQVFRFVADQVETGEVASPGPARPAPAEEPATGGGAGRSLRVEAGRIDALLGLVGELIVAKNGLAHLVAQLEGADPGLARAFGESRAGIEALAEAMHREVLGLRMVPLARSFRRLPRLVREAAAALGRNVALEIRGEAVEADKAIVDGLFDPLLHLLRNAVDHGIEDPAARAAAGKPEAGSIILEAWQAGGGIVVEVRDDGRGIDPARVRRAAKERRVMPEAAIDALDDEAAIQLVFQPGFSTASAVTALSGRGVGMDAVRAGVEGLGGRVSLASRPGAGSAIRMLLPQGATVTTVLLVRLGAEMFGVPIGAVAETARIPAGLILPLRQGEAFVLRDRTLPLIRLPALLDRPATPRGDTARVLVAGAGAGRVGLEVDGFAGQADVLLRPLEGLLAGMPGLLGTAMLGDGRVLLVLDLPGLIG</sequence>
<dbReference type="InterPro" id="IPR004105">
    <property type="entry name" value="CheA-like_dim"/>
</dbReference>
<gene>
    <name evidence="12" type="ORF">J8J14_11290</name>
</gene>
<dbReference type="SMART" id="SM00073">
    <property type="entry name" value="HPT"/>
    <property type="match status" value="1"/>
</dbReference>
<organism evidence="12 13">
    <name type="scientific">Pararoseomonas baculiformis</name>
    <dbReference type="NCBI Taxonomy" id="2820812"/>
    <lineage>
        <taxon>Bacteria</taxon>
        <taxon>Pseudomonadati</taxon>
        <taxon>Pseudomonadota</taxon>
        <taxon>Alphaproteobacteria</taxon>
        <taxon>Acetobacterales</taxon>
        <taxon>Acetobacteraceae</taxon>
        <taxon>Pararoseomonas</taxon>
    </lineage>
</organism>
<dbReference type="EC" id="2.7.13.3" evidence="2"/>
<feature type="modified residue" description="Phosphohistidine" evidence="7">
    <location>
        <position position="44"/>
    </location>
</feature>
<evidence type="ECO:0000259" key="9">
    <source>
        <dbReference type="PROSITE" id="PS50109"/>
    </source>
</evidence>
<dbReference type="PANTHER" id="PTHR43395:SF1">
    <property type="entry name" value="CHEMOTAXIS PROTEIN CHEA"/>
    <property type="match status" value="1"/>
</dbReference>
<evidence type="ECO:0000256" key="4">
    <source>
        <dbReference type="ARBA" id="ARBA00022679"/>
    </source>
</evidence>
<dbReference type="CDD" id="cd00088">
    <property type="entry name" value="HPT"/>
    <property type="match status" value="1"/>
</dbReference>
<comment type="caution">
    <text evidence="12">The sequence shown here is derived from an EMBL/GenBank/DDBJ whole genome shotgun (WGS) entry which is preliminary data.</text>
</comment>
<evidence type="ECO:0000256" key="1">
    <source>
        <dbReference type="ARBA" id="ARBA00000085"/>
    </source>
</evidence>
<dbReference type="Gene3D" id="3.30.565.10">
    <property type="entry name" value="Histidine kinase-like ATPase, C-terminal domain"/>
    <property type="match status" value="1"/>
</dbReference>
<evidence type="ECO:0000256" key="6">
    <source>
        <dbReference type="ARBA" id="ARBA00023012"/>
    </source>
</evidence>
<dbReference type="Pfam" id="PF01584">
    <property type="entry name" value="CheW"/>
    <property type="match status" value="1"/>
</dbReference>
<keyword evidence="4" id="KW-0808">Transferase</keyword>
<dbReference type="SUPFAM" id="SSF50341">
    <property type="entry name" value="CheW-like"/>
    <property type="match status" value="1"/>
</dbReference>
<dbReference type="PROSITE" id="PS50851">
    <property type="entry name" value="CHEW"/>
    <property type="match status" value="1"/>
</dbReference>
<dbReference type="InterPro" id="IPR002545">
    <property type="entry name" value="CheW-lke_dom"/>
</dbReference>
<protein>
    <recommendedName>
        <fullName evidence="2">histidine kinase</fullName>
        <ecNumber evidence="2">2.7.13.3</ecNumber>
    </recommendedName>
</protein>
<dbReference type="PROSITE" id="PS50894">
    <property type="entry name" value="HPT"/>
    <property type="match status" value="1"/>
</dbReference>
<dbReference type="InterPro" id="IPR036890">
    <property type="entry name" value="HATPase_C_sf"/>
</dbReference>
<dbReference type="Proteomes" id="UP000681594">
    <property type="component" value="Unassembled WGS sequence"/>
</dbReference>
<dbReference type="PRINTS" id="PR00344">
    <property type="entry name" value="BCTRLSENSOR"/>
</dbReference>
<dbReference type="Gene3D" id="2.30.30.40">
    <property type="entry name" value="SH3 Domains"/>
    <property type="match status" value="1"/>
</dbReference>
<evidence type="ECO:0000256" key="3">
    <source>
        <dbReference type="ARBA" id="ARBA00022553"/>
    </source>
</evidence>
<dbReference type="RefSeq" id="WP_209379611.1">
    <property type="nucleotide sequence ID" value="NZ_JAGIZB010000009.1"/>
</dbReference>
<comment type="catalytic activity">
    <reaction evidence="1">
        <text>ATP + protein L-histidine = ADP + protein N-phospho-L-histidine.</text>
        <dbReference type="EC" id="2.7.13.3"/>
    </reaction>
</comment>
<dbReference type="SMART" id="SM01231">
    <property type="entry name" value="H-kinase_dim"/>
    <property type="match status" value="1"/>
</dbReference>
<evidence type="ECO:0000313" key="12">
    <source>
        <dbReference type="EMBL" id="MBP0445364.1"/>
    </source>
</evidence>
<keyword evidence="5" id="KW-0418">Kinase</keyword>